<keyword evidence="8" id="KW-0067">ATP-binding</keyword>
<dbReference type="FunFam" id="3.40.50.300:FF:000325">
    <property type="entry name" value="ATP-dependent RNA helicase DHX29"/>
    <property type="match status" value="1"/>
</dbReference>
<accession>A0A1S3JFE4</accession>
<dbReference type="GeneID" id="106172783"/>
<dbReference type="Proteomes" id="UP000085678">
    <property type="component" value="Unplaced"/>
</dbReference>
<keyword evidence="7 16" id="KW-0347">Helicase</keyword>
<dbReference type="FunFam" id="3.40.50.300:FF:000500">
    <property type="entry name" value="ATP-dependent RNA helicase DHX29"/>
    <property type="match status" value="1"/>
</dbReference>
<dbReference type="Pfam" id="PF00271">
    <property type="entry name" value="Helicase_C"/>
    <property type="match status" value="1"/>
</dbReference>
<dbReference type="GO" id="GO:0003723">
    <property type="term" value="F:RNA binding"/>
    <property type="evidence" value="ECO:0007669"/>
    <property type="project" value="TreeGrafter"/>
</dbReference>
<feature type="domain" description="Helicase ATP-binding" evidence="13">
    <location>
        <begin position="558"/>
        <end position="729"/>
    </location>
</feature>
<dbReference type="InterPro" id="IPR011545">
    <property type="entry name" value="DEAD/DEAH_box_helicase_dom"/>
</dbReference>
<dbReference type="SUPFAM" id="SSF54768">
    <property type="entry name" value="dsRNA-binding domain-like"/>
    <property type="match status" value="1"/>
</dbReference>
<dbReference type="GO" id="GO:0003743">
    <property type="term" value="F:translation initiation factor activity"/>
    <property type="evidence" value="ECO:0007669"/>
    <property type="project" value="UniProtKB-KW"/>
</dbReference>
<dbReference type="SUPFAM" id="SSF52540">
    <property type="entry name" value="P-loop containing nucleoside triphosphate hydrolases"/>
    <property type="match status" value="1"/>
</dbReference>
<dbReference type="Gene3D" id="3.30.160.20">
    <property type="match status" value="1"/>
</dbReference>
<dbReference type="EC" id="3.6.4.13" evidence="2"/>
<dbReference type="InterPro" id="IPR014001">
    <property type="entry name" value="Helicase_ATP-bd"/>
</dbReference>
<evidence type="ECO:0000256" key="10">
    <source>
        <dbReference type="ARBA" id="ARBA00023054"/>
    </source>
</evidence>
<evidence type="ECO:0000256" key="1">
    <source>
        <dbReference type="ARBA" id="ARBA00008792"/>
    </source>
</evidence>
<feature type="compositionally biased region" description="Polar residues" evidence="12">
    <location>
        <begin position="154"/>
        <end position="165"/>
    </location>
</feature>
<dbReference type="SMART" id="SM00847">
    <property type="entry name" value="HA2"/>
    <property type="match status" value="1"/>
</dbReference>
<evidence type="ECO:0000256" key="12">
    <source>
        <dbReference type="SAM" id="MobiDB-lite"/>
    </source>
</evidence>
<dbReference type="Pfam" id="PF24385">
    <property type="entry name" value="DSRM_DHX29"/>
    <property type="match status" value="1"/>
</dbReference>
<feature type="domain" description="Helicase C-terminal" evidence="14">
    <location>
        <begin position="824"/>
        <end position="1002"/>
    </location>
</feature>
<dbReference type="PANTHER" id="PTHR18934:SF264">
    <property type="entry name" value="ATP-DEPENDENT RNA HELICASE DHX29"/>
    <property type="match status" value="1"/>
</dbReference>
<sequence length="1368" mass="153970">MGKKKAKNDNGTKDKDRDVVDEQKKKNYSLPVGPGVDEDQLPKVSIPKDKEAAILDVIQESKAQHKILGLVSNRLTAKKLTDMYNSLSGAGFSHDQIDKALTNTVIYGGDLIDALDWLCLYTPNDKLPTGFSQTFTEAEAKVRPKFVETVAEEAQSSSSKVQENATPEVLESKDKTAKDQSKETDMKSWILQYMEEESDDEEDFDGGGNVKEEDIDPNEQYLLATAKLMDAKEEASQAKQHGDKKTQMAASAKIRQYLQEISVLEKHPNFNPAVSIKGVKEEVKSEELLPQKEPAKDVEEEGLGFALFEQAAEKDEKPSPTKVPSRKDLDIRTFEYTRKQWTGKSPKQFLIDWCRKNLPKSKPPSFHRIDVRSNLFRCRAKIQRSKDDFLEVCSDIVCENVKEAEHVAATLALYHLCKGQRVYQLLPPPYRDVWMEWQDAETKQHQERKEEANKPRDQLVTRLLKKLKLDADSSTPSLTKEEEQTVDASEGSWEDLADDWEMTEPDLPTQTKPHQQKKKYLSEHMKREFLERTKKSNYQKLLESRTQLPVFQERGAIVDVICRNQVVVIAGETGSGKSTQIPQFILEEYLRRDSIESCNVIVTEPRRISTISLANRVSEELGEGAPGSKTSLCGYQIRFESRICDTTRLVYCTTGVLLRKMQQDATLQDVTHIVVDEVHERSMQSDFLLVILKKLLVLRPDLKVILMSATVDSHKFSSYFQHCPVLHIPGRTFPVEVLYLEDVIEKSGYVLEEDSKYALKNQENEEHAVLSVTEHGGNTSKMDVYWTKDDPSAGDVSGLDPSVYSLKTRKAVSLMNPERINMELIVDLIHFVESSADFCGLDGAVLIFLPGLLDIQECYDSLMTDKTFSDESRYWIVPLHSVLTSKDQSKAFSIPPKGIRKVVIATNIAETGITIPDVVFVIDSGKVKENRYIESKQMSSLEEVYISQASAKQRQGRAGRVRPGVCFRLFTRHKYDSMKSYSTPEILRVPLEELCLHILKTEQGDPTTFLSQALDPPKAQSVTKAMCLLREVGACTGQPAALTPLGHHLATLPVSVRIGKMLLYGAMLGCLEPISVIAAALTSKPPFVAPFNQREQANLAKQALAVAASDHLTICKAYYGWKDAQTRGRQAESSYCQKHYLKRQSLIEMENVKEDLTKLIQKIGFDKERVTQVTSQVNTSKAKKDEVLEISKTPSSDASYSFNMKQISLVKAVLAAGLYPNVAQISYEPPVDAVANPSRTVCTGTTPQGTLHAHPSSVNRFLEANGWLVYHEKVKLSKVYMRDSTLITPYPILLFGGDITVQHTQQLITVEDWIQFKSFAKTAVIFKELRTLIDTLLKDKLENPGLDFKDNPAISILIDLITSERFKS</sequence>
<dbReference type="PROSITE" id="PS51192">
    <property type="entry name" value="HELICASE_ATP_BIND_1"/>
    <property type="match status" value="1"/>
</dbReference>
<dbReference type="InterPro" id="IPR001650">
    <property type="entry name" value="Helicase_C-like"/>
</dbReference>
<dbReference type="GO" id="GO:0005524">
    <property type="term" value="F:ATP binding"/>
    <property type="evidence" value="ECO:0007669"/>
    <property type="project" value="UniProtKB-KW"/>
</dbReference>
<evidence type="ECO:0000256" key="7">
    <source>
        <dbReference type="ARBA" id="ARBA00022806"/>
    </source>
</evidence>
<dbReference type="CDD" id="cd18791">
    <property type="entry name" value="SF2_C_RHA"/>
    <property type="match status" value="1"/>
</dbReference>
<feature type="region of interest" description="Disordered" evidence="12">
    <location>
        <begin position="153"/>
        <end position="184"/>
    </location>
</feature>
<dbReference type="STRING" id="7574.A0A1S3JFE4"/>
<keyword evidence="4" id="KW-0396">Initiation factor</keyword>
<evidence type="ECO:0000259" key="13">
    <source>
        <dbReference type="PROSITE" id="PS51192"/>
    </source>
</evidence>
<evidence type="ECO:0000256" key="9">
    <source>
        <dbReference type="ARBA" id="ARBA00022917"/>
    </source>
</evidence>
<dbReference type="GO" id="GO:0016787">
    <property type="term" value="F:hydrolase activity"/>
    <property type="evidence" value="ECO:0007669"/>
    <property type="project" value="UniProtKB-KW"/>
</dbReference>
<keyword evidence="9" id="KW-0648">Protein biosynthesis</keyword>
<evidence type="ECO:0000256" key="11">
    <source>
        <dbReference type="ARBA" id="ARBA00047984"/>
    </source>
</evidence>
<evidence type="ECO:0000256" key="3">
    <source>
        <dbReference type="ARBA" id="ARBA00022490"/>
    </source>
</evidence>
<dbReference type="InterPro" id="IPR007502">
    <property type="entry name" value="Helicase-assoc_dom"/>
</dbReference>
<dbReference type="InterPro" id="IPR056328">
    <property type="entry name" value="DSRM_DHX29"/>
</dbReference>
<evidence type="ECO:0000256" key="5">
    <source>
        <dbReference type="ARBA" id="ARBA00022741"/>
    </source>
</evidence>
<dbReference type="InParanoid" id="A0A1S3JFE4"/>
<evidence type="ECO:0000256" key="8">
    <source>
        <dbReference type="ARBA" id="ARBA00022840"/>
    </source>
</evidence>
<feature type="compositionally biased region" description="Basic and acidic residues" evidence="12">
    <location>
        <begin position="7"/>
        <end position="25"/>
    </location>
</feature>
<dbReference type="SMART" id="SM00490">
    <property type="entry name" value="HELICc"/>
    <property type="match status" value="1"/>
</dbReference>
<evidence type="ECO:0000313" key="16">
    <source>
        <dbReference type="RefSeq" id="XP_013409135.1"/>
    </source>
</evidence>
<dbReference type="PROSITE" id="PS51194">
    <property type="entry name" value="HELICASE_CTER"/>
    <property type="match status" value="1"/>
</dbReference>
<dbReference type="Pfam" id="PF24899">
    <property type="entry name" value="UBA_DHX29"/>
    <property type="match status" value="1"/>
</dbReference>
<dbReference type="InterPro" id="IPR027417">
    <property type="entry name" value="P-loop_NTPase"/>
</dbReference>
<dbReference type="Pfam" id="PF00270">
    <property type="entry name" value="DEAD"/>
    <property type="match status" value="1"/>
</dbReference>
<dbReference type="Gene3D" id="1.20.120.1080">
    <property type="match status" value="1"/>
</dbReference>
<feature type="region of interest" description="Disordered" evidence="12">
    <location>
        <begin position="1"/>
        <end position="42"/>
    </location>
</feature>
<dbReference type="InterPro" id="IPR011709">
    <property type="entry name" value="DEAD-box_helicase_OB_fold"/>
</dbReference>
<evidence type="ECO:0000256" key="4">
    <source>
        <dbReference type="ARBA" id="ARBA00022540"/>
    </source>
</evidence>
<dbReference type="KEGG" id="lak:106172783"/>
<name>A0A1S3JFE4_LINAN</name>
<dbReference type="Gene3D" id="3.40.50.300">
    <property type="entry name" value="P-loop containing nucleotide triphosphate hydrolases"/>
    <property type="match status" value="2"/>
</dbReference>
<evidence type="ECO:0000256" key="6">
    <source>
        <dbReference type="ARBA" id="ARBA00022801"/>
    </source>
</evidence>
<evidence type="ECO:0000313" key="15">
    <source>
        <dbReference type="Proteomes" id="UP000085678"/>
    </source>
</evidence>
<feature type="compositionally biased region" description="Basic and acidic residues" evidence="12">
    <location>
        <begin position="170"/>
        <end position="184"/>
    </location>
</feature>
<keyword evidence="15" id="KW-1185">Reference proteome</keyword>
<reference evidence="16" key="1">
    <citation type="submission" date="2025-08" db="UniProtKB">
        <authorList>
            <consortium name="RefSeq"/>
        </authorList>
    </citation>
    <scope>IDENTIFICATION</scope>
    <source>
        <tissue evidence="16">Gonads</tissue>
    </source>
</reference>
<protein>
    <recommendedName>
        <fullName evidence="2">RNA helicase</fullName>
        <ecNumber evidence="2">3.6.4.13</ecNumber>
    </recommendedName>
</protein>
<dbReference type="PANTHER" id="PTHR18934">
    <property type="entry name" value="ATP-DEPENDENT RNA HELICASE"/>
    <property type="match status" value="1"/>
</dbReference>
<dbReference type="RefSeq" id="XP_013409135.1">
    <property type="nucleotide sequence ID" value="XM_013553681.1"/>
</dbReference>
<proteinExistence type="inferred from homology"/>
<keyword evidence="10" id="KW-0175">Coiled coil</keyword>
<evidence type="ECO:0000259" key="14">
    <source>
        <dbReference type="PROSITE" id="PS51194"/>
    </source>
</evidence>
<feature type="region of interest" description="Disordered" evidence="12">
    <location>
        <begin position="472"/>
        <end position="492"/>
    </location>
</feature>
<keyword evidence="5" id="KW-0547">Nucleotide-binding</keyword>
<keyword evidence="6" id="KW-0378">Hydrolase</keyword>
<dbReference type="InterPro" id="IPR059023">
    <property type="entry name" value="RNA_hel_CTD"/>
</dbReference>
<dbReference type="Pfam" id="PF07717">
    <property type="entry name" value="OB_NTP_bind"/>
    <property type="match status" value="1"/>
</dbReference>
<gene>
    <name evidence="16" type="primary">LOC106172783</name>
</gene>
<dbReference type="Pfam" id="PF26026">
    <property type="entry name" value="RNA_hel_CTD"/>
    <property type="match status" value="1"/>
</dbReference>
<comment type="catalytic activity">
    <reaction evidence="11">
        <text>ATP + H2O = ADP + phosphate + H(+)</text>
        <dbReference type="Rhea" id="RHEA:13065"/>
        <dbReference type="ChEBI" id="CHEBI:15377"/>
        <dbReference type="ChEBI" id="CHEBI:15378"/>
        <dbReference type="ChEBI" id="CHEBI:30616"/>
        <dbReference type="ChEBI" id="CHEBI:43474"/>
        <dbReference type="ChEBI" id="CHEBI:456216"/>
        <dbReference type="EC" id="3.6.4.13"/>
    </reaction>
</comment>
<dbReference type="FunFam" id="1.20.120.1080:FF:000002">
    <property type="entry name" value="Putative ATP-dependent RNA helicase DHX36"/>
    <property type="match status" value="1"/>
</dbReference>
<dbReference type="Pfam" id="PF21010">
    <property type="entry name" value="HA2_C"/>
    <property type="match status" value="1"/>
</dbReference>
<dbReference type="OrthoDB" id="5600252at2759"/>
<evidence type="ECO:0000256" key="2">
    <source>
        <dbReference type="ARBA" id="ARBA00012552"/>
    </source>
</evidence>
<organism evidence="15 16">
    <name type="scientific">Lingula anatina</name>
    <name type="common">Brachiopod</name>
    <name type="synonym">Lingula unguis</name>
    <dbReference type="NCBI Taxonomy" id="7574"/>
    <lineage>
        <taxon>Eukaryota</taxon>
        <taxon>Metazoa</taxon>
        <taxon>Spiralia</taxon>
        <taxon>Lophotrochozoa</taxon>
        <taxon>Brachiopoda</taxon>
        <taxon>Linguliformea</taxon>
        <taxon>Lingulata</taxon>
        <taxon>Lingulida</taxon>
        <taxon>Linguloidea</taxon>
        <taxon>Lingulidae</taxon>
        <taxon>Lingula</taxon>
    </lineage>
</organism>
<dbReference type="SMART" id="SM00487">
    <property type="entry name" value="DEXDc"/>
    <property type="match status" value="1"/>
</dbReference>
<dbReference type="GO" id="GO:0003724">
    <property type="term" value="F:RNA helicase activity"/>
    <property type="evidence" value="ECO:0007669"/>
    <property type="project" value="UniProtKB-EC"/>
</dbReference>
<keyword evidence="3" id="KW-0963">Cytoplasm</keyword>
<comment type="similarity">
    <text evidence="1">Belongs to the DEAD box helicase family. DEAH subfamily.</text>
</comment>
<dbReference type="InterPro" id="IPR056890">
    <property type="entry name" value="UBA_DHX29-like"/>
</dbReference>